<feature type="region of interest" description="Disordered" evidence="1">
    <location>
        <begin position="1"/>
        <end position="39"/>
    </location>
</feature>
<reference evidence="3 4" key="1">
    <citation type="submission" date="2024-10" db="EMBL/GenBank/DDBJ databases">
        <title>The Natural Products Discovery Center: Release of the First 8490 Sequenced Strains for Exploring Actinobacteria Biosynthetic Diversity.</title>
        <authorList>
            <person name="Kalkreuter E."/>
            <person name="Kautsar S.A."/>
            <person name="Yang D."/>
            <person name="Bader C.D."/>
            <person name="Teijaro C.N."/>
            <person name="Fluegel L."/>
            <person name="Davis C.M."/>
            <person name="Simpson J.R."/>
            <person name="Lauterbach L."/>
            <person name="Steele A.D."/>
            <person name="Gui C."/>
            <person name="Meng S."/>
            <person name="Li G."/>
            <person name="Viehrig K."/>
            <person name="Ye F."/>
            <person name="Su P."/>
            <person name="Kiefer A.F."/>
            <person name="Nichols A."/>
            <person name="Cepeda A.J."/>
            <person name="Yan W."/>
            <person name="Fan B."/>
            <person name="Jiang Y."/>
            <person name="Adhikari A."/>
            <person name="Zheng C.-J."/>
            <person name="Schuster L."/>
            <person name="Cowan T.M."/>
            <person name="Smanski M.J."/>
            <person name="Chevrette M.G."/>
            <person name="De Carvalho L.P.S."/>
            <person name="Shen B."/>
        </authorList>
    </citation>
    <scope>NUCLEOTIDE SEQUENCE [LARGE SCALE GENOMIC DNA]</scope>
    <source>
        <strain evidence="3 4">NPDC051599</strain>
    </source>
</reference>
<feature type="compositionally biased region" description="Polar residues" evidence="1">
    <location>
        <begin position="18"/>
        <end position="39"/>
    </location>
</feature>
<evidence type="ECO:0000313" key="3">
    <source>
        <dbReference type="EMBL" id="MFI5676468.1"/>
    </source>
</evidence>
<protein>
    <recommendedName>
        <fullName evidence="5">Gram-positive cocci surface proteins LPxTG domain-containing protein</fullName>
    </recommendedName>
</protein>
<organism evidence="3 4">
    <name type="scientific">Streptomyces cellulosae</name>
    <dbReference type="NCBI Taxonomy" id="1968"/>
    <lineage>
        <taxon>Bacteria</taxon>
        <taxon>Bacillati</taxon>
        <taxon>Actinomycetota</taxon>
        <taxon>Actinomycetes</taxon>
        <taxon>Kitasatosporales</taxon>
        <taxon>Streptomycetaceae</taxon>
        <taxon>Streptomyces</taxon>
    </lineage>
</organism>
<sequence length="105" mass="10553">MTYNSAHSPEPSDDSKSADTSGQSAKRPTVTGTGDSPAGQQSDIASLVLLINSVLGGLGALYVNTQSTTITLVSGAIVLLITIVVLVVKRRGAGGPSRGDGRSGQ</sequence>
<evidence type="ECO:0000256" key="2">
    <source>
        <dbReference type="SAM" id="Phobius"/>
    </source>
</evidence>
<accession>A0ABW7Y3B8</accession>
<proteinExistence type="predicted"/>
<keyword evidence="2" id="KW-0812">Transmembrane</keyword>
<gene>
    <name evidence="3" type="ORF">ACIA8P_17590</name>
</gene>
<keyword evidence="4" id="KW-1185">Reference proteome</keyword>
<dbReference type="EMBL" id="JBITDC010000006">
    <property type="protein sequence ID" value="MFI5676468.1"/>
    <property type="molecule type" value="Genomic_DNA"/>
</dbReference>
<keyword evidence="2" id="KW-0472">Membrane</keyword>
<feature type="transmembrane region" description="Helical" evidence="2">
    <location>
        <begin position="69"/>
        <end position="88"/>
    </location>
</feature>
<name>A0ABW7Y3B8_STRCE</name>
<evidence type="ECO:0008006" key="5">
    <source>
        <dbReference type="Google" id="ProtNLM"/>
    </source>
</evidence>
<comment type="caution">
    <text evidence="3">The sequence shown here is derived from an EMBL/GenBank/DDBJ whole genome shotgun (WGS) entry which is preliminary data.</text>
</comment>
<dbReference type="RefSeq" id="WP_398657215.1">
    <property type="nucleotide sequence ID" value="NZ_JBITDC010000006.1"/>
</dbReference>
<feature type="transmembrane region" description="Helical" evidence="2">
    <location>
        <begin position="44"/>
        <end position="63"/>
    </location>
</feature>
<keyword evidence="2" id="KW-1133">Transmembrane helix</keyword>
<evidence type="ECO:0000256" key="1">
    <source>
        <dbReference type="SAM" id="MobiDB-lite"/>
    </source>
</evidence>
<evidence type="ECO:0000313" key="4">
    <source>
        <dbReference type="Proteomes" id="UP001612415"/>
    </source>
</evidence>
<dbReference type="Proteomes" id="UP001612415">
    <property type="component" value="Unassembled WGS sequence"/>
</dbReference>